<dbReference type="SUPFAM" id="SSF55781">
    <property type="entry name" value="GAF domain-like"/>
    <property type="match status" value="1"/>
</dbReference>
<organism evidence="4 5">
    <name type="scientific">Legionella spiritensis</name>
    <dbReference type="NCBI Taxonomy" id="452"/>
    <lineage>
        <taxon>Bacteria</taxon>
        <taxon>Pseudomonadati</taxon>
        <taxon>Pseudomonadota</taxon>
        <taxon>Gammaproteobacteria</taxon>
        <taxon>Legionellales</taxon>
        <taxon>Legionellaceae</taxon>
        <taxon>Legionella</taxon>
    </lineage>
</organism>
<dbReference type="Gene3D" id="3.30.450.40">
    <property type="match status" value="1"/>
</dbReference>
<dbReference type="SUPFAM" id="SSF55785">
    <property type="entry name" value="PYP-like sensor domain (PAS domain)"/>
    <property type="match status" value="1"/>
</dbReference>
<dbReference type="InterPro" id="IPR029787">
    <property type="entry name" value="Nucleotide_cyclase"/>
</dbReference>
<dbReference type="CDD" id="cd01949">
    <property type="entry name" value="GGDEF"/>
    <property type="match status" value="1"/>
</dbReference>
<dbReference type="InterPro" id="IPR052155">
    <property type="entry name" value="Biofilm_reg_signaling"/>
</dbReference>
<dbReference type="InterPro" id="IPR000014">
    <property type="entry name" value="PAS"/>
</dbReference>
<dbReference type="CDD" id="cd01948">
    <property type="entry name" value="EAL"/>
    <property type="match status" value="1"/>
</dbReference>
<dbReference type="SMART" id="SM00091">
    <property type="entry name" value="PAS"/>
    <property type="match status" value="2"/>
</dbReference>
<dbReference type="InterPro" id="IPR035919">
    <property type="entry name" value="EAL_sf"/>
</dbReference>
<dbReference type="Gene3D" id="3.30.70.270">
    <property type="match status" value="1"/>
</dbReference>
<name>A0A0W0ZBG0_LEGSP</name>
<dbReference type="InterPro" id="IPR001633">
    <property type="entry name" value="EAL_dom"/>
</dbReference>
<dbReference type="SUPFAM" id="SSF55073">
    <property type="entry name" value="Nucleotide cyclase"/>
    <property type="match status" value="1"/>
</dbReference>
<dbReference type="SMART" id="SM00065">
    <property type="entry name" value="GAF"/>
    <property type="match status" value="1"/>
</dbReference>
<evidence type="ECO:0000256" key="1">
    <source>
        <dbReference type="ARBA" id="ARBA00001946"/>
    </source>
</evidence>
<dbReference type="InterPro" id="IPR043128">
    <property type="entry name" value="Rev_trsase/Diguanyl_cyclase"/>
</dbReference>
<dbReference type="PROSITE" id="PS50887">
    <property type="entry name" value="GGDEF"/>
    <property type="match status" value="1"/>
</dbReference>
<dbReference type="NCBIfam" id="TIGR00254">
    <property type="entry name" value="GGDEF"/>
    <property type="match status" value="1"/>
</dbReference>
<dbReference type="FunFam" id="3.30.70.270:FF:000001">
    <property type="entry name" value="Diguanylate cyclase domain protein"/>
    <property type="match status" value="1"/>
</dbReference>
<accession>A0A0W0ZBG0</accession>
<gene>
    <name evidence="4" type="ORF">Lspi_0181</name>
</gene>
<dbReference type="Proteomes" id="UP000054877">
    <property type="component" value="Unassembled WGS sequence"/>
</dbReference>
<dbReference type="PROSITE" id="PS50883">
    <property type="entry name" value="EAL"/>
    <property type="match status" value="1"/>
</dbReference>
<dbReference type="PANTHER" id="PTHR44757">
    <property type="entry name" value="DIGUANYLATE CYCLASE DGCP"/>
    <property type="match status" value="1"/>
</dbReference>
<evidence type="ECO:0000259" key="3">
    <source>
        <dbReference type="PROSITE" id="PS50887"/>
    </source>
</evidence>
<evidence type="ECO:0000313" key="4">
    <source>
        <dbReference type="EMBL" id="KTD66118.1"/>
    </source>
</evidence>
<keyword evidence="5" id="KW-1185">Reference proteome</keyword>
<dbReference type="SMART" id="SM00052">
    <property type="entry name" value="EAL"/>
    <property type="match status" value="1"/>
</dbReference>
<protein>
    <submittedName>
        <fullName evidence="4">GGDEF domain-containing sensory box protein</fullName>
    </submittedName>
</protein>
<evidence type="ECO:0000259" key="2">
    <source>
        <dbReference type="PROSITE" id="PS50883"/>
    </source>
</evidence>
<comment type="caution">
    <text evidence="4">The sequence shown here is derived from an EMBL/GenBank/DDBJ whole genome shotgun (WGS) entry which is preliminary data.</text>
</comment>
<dbReference type="Gene3D" id="3.20.20.450">
    <property type="entry name" value="EAL domain"/>
    <property type="match status" value="1"/>
</dbReference>
<dbReference type="SUPFAM" id="SSF141868">
    <property type="entry name" value="EAL domain-like"/>
    <property type="match status" value="1"/>
</dbReference>
<dbReference type="InterPro" id="IPR003018">
    <property type="entry name" value="GAF"/>
</dbReference>
<evidence type="ECO:0000313" key="5">
    <source>
        <dbReference type="Proteomes" id="UP000054877"/>
    </source>
</evidence>
<dbReference type="InterPro" id="IPR035965">
    <property type="entry name" value="PAS-like_dom_sf"/>
</dbReference>
<dbReference type="InterPro" id="IPR000160">
    <property type="entry name" value="GGDEF_dom"/>
</dbReference>
<dbReference type="Gene3D" id="3.30.450.20">
    <property type="entry name" value="PAS domain"/>
    <property type="match status" value="1"/>
</dbReference>
<dbReference type="NCBIfam" id="TIGR00229">
    <property type="entry name" value="sensory_box"/>
    <property type="match status" value="1"/>
</dbReference>
<dbReference type="OrthoDB" id="5648932at2"/>
<dbReference type="Pfam" id="PF00563">
    <property type="entry name" value="EAL"/>
    <property type="match status" value="1"/>
</dbReference>
<dbReference type="CDD" id="cd00130">
    <property type="entry name" value="PAS"/>
    <property type="match status" value="1"/>
</dbReference>
<dbReference type="STRING" id="452.Lspi_0181"/>
<feature type="domain" description="GGDEF" evidence="3">
    <location>
        <begin position="448"/>
        <end position="580"/>
    </location>
</feature>
<sequence>MVHRITSMGNNILAIGTNMNSSEKSGCYVINNDIKKTLKKTRDSVIVFNQDGQIVLVNEMAARYFLQDTDKIIGQNAWDVIPMQKLAHKRLFLKAAKYFQQAKSGIPQQFNWVEYLDKRPVQAFDVILNSLTLHNEPVIVARLIDITQAKILEWVLWSLAEISNHGGINDVIDDITRLASNVFHTDHACVILIDSSDTAHSVSYYRHGAKQPNITYPLQGTPCQDVKKTRSIYHFNGDVQTHYPDASILKELNVHSYIGGPLINSEGQIVGILTLFSETSIDVNKHNRTLFQLFSERVCLEIERLLSHRKLQFLASIPQQDPNPVLRLQSGGSVLYSNSSGKKILEYWNKLFHGLPRQLLDACGLAKKNRDVVRVEMDVADKVYFFIIVWIADFDQVNIYATDITELKRVQQRMRDLANYDTLTNLANRQFFDTTLSLWIERAKKNKEELALLLIDIDNFKTINDTLGHQIGDILLKNVAKRMSGCLRKNDFIARLGGDEFVVILAITNQTDIEKVAGKINQALSDPFEFGEYHLETACSIGICYYPGGGSNAGDLMRNADMAMYQAKKNGKNQYAIYSDKGFDEVSNRLIFLKKDLKKAISRQEFYIDYQPQFDLLSGKIIGYEAFIRWRHPEKGLISPGEFIPLAEQTGSIHSLGYWTIEQALKDFSTTRTSVSDTKISLNIALSQLSDQNFIDNLCNSMVNANIPKESVVLDIAEQISTIQYRHLDTNLEVLHSEGIRLSLDNFGAQHSNLNRLLEIPFNYIKIAQNLLHSLDQHPRQGAFISGIIELAHKLDLLVIQKGVENAEQNDMMKQLGCHYAQGYYYCRPLSINALQEFIERYESRD</sequence>
<dbReference type="SMART" id="SM00267">
    <property type="entry name" value="GGDEF"/>
    <property type="match status" value="1"/>
</dbReference>
<dbReference type="PANTHER" id="PTHR44757:SF2">
    <property type="entry name" value="BIOFILM ARCHITECTURE MAINTENANCE PROTEIN MBAA"/>
    <property type="match status" value="1"/>
</dbReference>
<dbReference type="Pfam" id="PF01590">
    <property type="entry name" value="GAF"/>
    <property type="match status" value="1"/>
</dbReference>
<proteinExistence type="predicted"/>
<reference evidence="4 5" key="1">
    <citation type="submission" date="2015-11" db="EMBL/GenBank/DDBJ databases">
        <title>Genomic analysis of 38 Legionella species identifies large and diverse effector repertoires.</title>
        <authorList>
            <person name="Burstein D."/>
            <person name="Amaro F."/>
            <person name="Zusman T."/>
            <person name="Lifshitz Z."/>
            <person name="Cohen O."/>
            <person name="Gilbert J.A."/>
            <person name="Pupko T."/>
            <person name="Shuman H.A."/>
            <person name="Segal G."/>
        </authorList>
    </citation>
    <scope>NUCLEOTIDE SEQUENCE [LARGE SCALE GENOMIC DNA]</scope>
    <source>
        <strain evidence="4 5">Mt.St.Helens-9</strain>
    </source>
</reference>
<dbReference type="AlphaFoldDB" id="A0A0W0ZBG0"/>
<comment type="cofactor">
    <cofactor evidence="1">
        <name>Mg(2+)</name>
        <dbReference type="ChEBI" id="CHEBI:18420"/>
    </cofactor>
</comment>
<dbReference type="Pfam" id="PF00990">
    <property type="entry name" value="GGDEF"/>
    <property type="match status" value="1"/>
</dbReference>
<dbReference type="PATRIC" id="fig|452.5.peg.196"/>
<dbReference type="GO" id="GO:0003824">
    <property type="term" value="F:catalytic activity"/>
    <property type="evidence" value="ECO:0007669"/>
    <property type="project" value="UniProtKB-ARBA"/>
</dbReference>
<feature type="domain" description="EAL" evidence="2">
    <location>
        <begin position="590"/>
        <end position="843"/>
    </location>
</feature>
<dbReference type="InterPro" id="IPR029016">
    <property type="entry name" value="GAF-like_dom_sf"/>
</dbReference>
<dbReference type="EMBL" id="LNYX01000002">
    <property type="protein sequence ID" value="KTD66118.1"/>
    <property type="molecule type" value="Genomic_DNA"/>
</dbReference>